<name>A0A1U9V041_CUPNE</name>
<dbReference type="InterPro" id="IPR000792">
    <property type="entry name" value="Tscrpt_reg_LuxR_C"/>
</dbReference>
<dbReference type="InterPro" id="IPR016032">
    <property type="entry name" value="Sig_transdc_resp-reg_C-effctor"/>
</dbReference>
<dbReference type="AlphaFoldDB" id="A0A1U9V041"/>
<reference evidence="3" key="1">
    <citation type="submission" date="2017-02" db="EMBL/GenBank/DDBJ databases">
        <title>Complete genome sequence of Cupriavidus necator strain NH9, a 3-chlorobenzoate degrader.</title>
        <authorList>
            <person name="Moriuchi R."/>
            <person name="Dohra H."/>
            <person name="Ogawa N."/>
        </authorList>
    </citation>
    <scope>NUCLEOTIDE SEQUENCE [LARGE SCALE GENOMIC DNA]</scope>
    <source>
        <strain evidence="3">NH9</strain>
    </source>
</reference>
<evidence type="ECO:0000259" key="1">
    <source>
        <dbReference type="PROSITE" id="PS50043"/>
    </source>
</evidence>
<protein>
    <submittedName>
        <fullName evidence="2">Helix-turn-helix transcriptional regulator</fullName>
    </submittedName>
</protein>
<dbReference type="EMBL" id="CP017758">
    <property type="protein sequence ID" value="AQV98334.1"/>
    <property type="molecule type" value="Genomic_DNA"/>
</dbReference>
<evidence type="ECO:0000313" key="3">
    <source>
        <dbReference type="Proteomes" id="UP000189627"/>
    </source>
</evidence>
<proteinExistence type="predicted"/>
<feature type="domain" description="HTH luxR-type" evidence="1">
    <location>
        <begin position="311"/>
        <end position="376"/>
    </location>
</feature>
<dbReference type="KEGG" id="cuh:BJN34_31160"/>
<dbReference type="Proteomes" id="UP000189627">
    <property type="component" value="Chromosome 2"/>
</dbReference>
<sequence>MEAACEAGQTPAMTIDRFSYLLGLVYDAAVAPERWPRCFEEICGVFAANYVSLIVRTGSAGTGGLIYSGADDRRHVANHHPCPGLSPFTGLPLDKVVTIGDLLTEAEWRASAYYTDWCASQKVFHVMAVDFAADDQSVYGFRLTRPEDAPAFSTSDRQLCERLVPHLKRALNVYQKVHQNRQIGSLYSQAMAQMMVGVMVLDEAGLVLDVNRIAKGMLEQADGLKITGNQLTANYANDNHKLQRMVREMLRAPSRLGVVEAMSISRPSGKASWSLVVRALSPDEWAEGKRRPTVAVFVRDPEEASQPPLRLAQQLFDLTPAETSLAIQLANGNTLEEAAEALNIRRNTARAHLRSIFSKTGVRRQTELVRMFLNSAVLLGSRPVSE</sequence>
<dbReference type="InterPro" id="IPR036388">
    <property type="entry name" value="WH-like_DNA-bd_sf"/>
</dbReference>
<dbReference type="SMART" id="SM00421">
    <property type="entry name" value="HTH_LUXR"/>
    <property type="match status" value="1"/>
</dbReference>
<dbReference type="CDD" id="cd06170">
    <property type="entry name" value="LuxR_C_like"/>
    <property type="match status" value="1"/>
</dbReference>
<dbReference type="GO" id="GO:0006355">
    <property type="term" value="P:regulation of DNA-templated transcription"/>
    <property type="evidence" value="ECO:0007669"/>
    <property type="project" value="InterPro"/>
</dbReference>
<dbReference type="GO" id="GO:0003677">
    <property type="term" value="F:DNA binding"/>
    <property type="evidence" value="ECO:0007669"/>
    <property type="project" value="InterPro"/>
</dbReference>
<accession>A0A1U9V041</accession>
<organism evidence="2 3">
    <name type="scientific">Cupriavidus necator</name>
    <name type="common">Alcaligenes eutrophus</name>
    <name type="synonym">Ralstonia eutropha</name>
    <dbReference type="NCBI Taxonomy" id="106590"/>
    <lineage>
        <taxon>Bacteria</taxon>
        <taxon>Pseudomonadati</taxon>
        <taxon>Pseudomonadota</taxon>
        <taxon>Betaproteobacteria</taxon>
        <taxon>Burkholderiales</taxon>
        <taxon>Burkholderiaceae</taxon>
        <taxon>Cupriavidus</taxon>
    </lineage>
</organism>
<dbReference type="Gene3D" id="1.10.10.10">
    <property type="entry name" value="Winged helix-like DNA-binding domain superfamily/Winged helix DNA-binding domain"/>
    <property type="match status" value="1"/>
</dbReference>
<dbReference type="Pfam" id="PF00196">
    <property type="entry name" value="GerE"/>
    <property type="match status" value="1"/>
</dbReference>
<dbReference type="PROSITE" id="PS50043">
    <property type="entry name" value="HTH_LUXR_2"/>
    <property type="match status" value="1"/>
</dbReference>
<dbReference type="SUPFAM" id="SSF46894">
    <property type="entry name" value="C-terminal effector domain of the bipartite response regulators"/>
    <property type="match status" value="1"/>
</dbReference>
<evidence type="ECO:0000313" key="2">
    <source>
        <dbReference type="EMBL" id="AQV98334.1"/>
    </source>
</evidence>
<gene>
    <name evidence="2" type="ORF">BJN34_31160</name>
</gene>